<reference evidence="2 3" key="1">
    <citation type="submission" date="2017-06" db="EMBL/GenBank/DDBJ databases">
        <authorList>
            <person name="Kim H.J."/>
            <person name="Triplett B.A."/>
        </authorList>
    </citation>
    <scope>NUCLEOTIDE SEQUENCE [LARGE SCALE GENOMIC DNA]</scope>
    <source>
        <strain evidence="2 3">DSM 8800</strain>
    </source>
</reference>
<dbReference type="InterPro" id="IPR013740">
    <property type="entry name" value="Redoxin"/>
</dbReference>
<dbReference type="CDD" id="cd02966">
    <property type="entry name" value="TlpA_like_family"/>
    <property type="match status" value="1"/>
</dbReference>
<evidence type="ECO:0000313" key="2">
    <source>
        <dbReference type="EMBL" id="SNR26251.1"/>
    </source>
</evidence>
<dbReference type="GO" id="GO:0016853">
    <property type="term" value="F:isomerase activity"/>
    <property type="evidence" value="ECO:0007669"/>
    <property type="project" value="UniProtKB-KW"/>
</dbReference>
<dbReference type="EMBL" id="FZNQ01000001">
    <property type="protein sequence ID" value="SNR26251.1"/>
    <property type="molecule type" value="Genomic_DNA"/>
</dbReference>
<protein>
    <submittedName>
        <fullName evidence="2">Thiol-disulfide isomerase or thioredoxin</fullName>
    </submittedName>
</protein>
<dbReference type="Proteomes" id="UP000198397">
    <property type="component" value="Unassembled WGS sequence"/>
</dbReference>
<dbReference type="PROSITE" id="PS51352">
    <property type="entry name" value="THIOREDOXIN_2"/>
    <property type="match status" value="1"/>
</dbReference>
<dbReference type="InterPro" id="IPR050553">
    <property type="entry name" value="Thioredoxin_ResA/DsbE_sf"/>
</dbReference>
<name>A0A238UWJ0_HALVU</name>
<proteinExistence type="predicted"/>
<accession>A0A238UWJ0</accession>
<dbReference type="PANTHER" id="PTHR42852">
    <property type="entry name" value="THIOL:DISULFIDE INTERCHANGE PROTEIN DSBE"/>
    <property type="match status" value="1"/>
</dbReference>
<sequence>MNRRTLLSTAAGAVGIALGGGAYAYHRRRDDGSTLAPVEVETLDAPGSEAGRREVPEPGSVTVVELFATWCSSCAAYMETLRAVEREVDATMVSVTNEPVGVSVDRETVVDWWDEHDGAWTVGLDEDLMLTTELDATSVPYTAVIDPNGRVAYASDGTMDAAELIAEIDAVVGE</sequence>
<dbReference type="Gene3D" id="3.40.30.10">
    <property type="entry name" value="Glutaredoxin"/>
    <property type="match status" value="1"/>
</dbReference>
<dbReference type="Pfam" id="PF08534">
    <property type="entry name" value="Redoxin"/>
    <property type="match status" value="1"/>
</dbReference>
<keyword evidence="2" id="KW-0413">Isomerase</keyword>
<dbReference type="RefSeq" id="WP_089383414.1">
    <property type="nucleotide sequence ID" value="NZ_FZNQ01000001.1"/>
</dbReference>
<organism evidence="2 3">
    <name type="scientific">Halorubrum vacuolatum</name>
    <name type="common">Natronobacterium vacuolatum</name>
    <dbReference type="NCBI Taxonomy" id="63740"/>
    <lineage>
        <taxon>Archaea</taxon>
        <taxon>Methanobacteriati</taxon>
        <taxon>Methanobacteriota</taxon>
        <taxon>Stenosarchaea group</taxon>
        <taxon>Halobacteria</taxon>
        <taxon>Halobacteriales</taxon>
        <taxon>Haloferacaceae</taxon>
        <taxon>Halorubrum</taxon>
    </lineage>
</organism>
<keyword evidence="3" id="KW-1185">Reference proteome</keyword>
<dbReference type="PANTHER" id="PTHR42852:SF17">
    <property type="entry name" value="THIOREDOXIN-LIKE PROTEIN HI_1115"/>
    <property type="match status" value="1"/>
</dbReference>
<dbReference type="InterPro" id="IPR036249">
    <property type="entry name" value="Thioredoxin-like_sf"/>
</dbReference>
<dbReference type="AlphaFoldDB" id="A0A238UWJ0"/>
<evidence type="ECO:0000313" key="3">
    <source>
        <dbReference type="Proteomes" id="UP000198397"/>
    </source>
</evidence>
<dbReference type="InterPro" id="IPR013766">
    <property type="entry name" value="Thioredoxin_domain"/>
</dbReference>
<gene>
    <name evidence="2" type="ORF">SAMN06264855_101463</name>
</gene>
<feature type="domain" description="Thioredoxin" evidence="1">
    <location>
        <begin position="16"/>
        <end position="173"/>
    </location>
</feature>
<dbReference type="OrthoDB" id="115386at2157"/>
<dbReference type="GO" id="GO:0016491">
    <property type="term" value="F:oxidoreductase activity"/>
    <property type="evidence" value="ECO:0007669"/>
    <property type="project" value="InterPro"/>
</dbReference>
<dbReference type="SUPFAM" id="SSF52833">
    <property type="entry name" value="Thioredoxin-like"/>
    <property type="match status" value="1"/>
</dbReference>
<evidence type="ECO:0000259" key="1">
    <source>
        <dbReference type="PROSITE" id="PS51352"/>
    </source>
</evidence>